<feature type="region of interest" description="Disordered" evidence="1">
    <location>
        <begin position="520"/>
        <end position="541"/>
    </location>
</feature>
<name>A0A8C5Q1S9_9ANUR</name>
<feature type="compositionally biased region" description="Polar residues" evidence="1">
    <location>
        <begin position="56"/>
        <end position="70"/>
    </location>
</feature>
<dbReference type="InterPro" id="IPR029281">
    <property type="entry name" value="FAM194_C"/>
</dbReference>
<dbReference type="PANTHER" id="PTHR23093">
    <property type="entry name" value="SIMILAR TO CHROMOSOME 3 OPEN READING FRAME 20"/>
    <property type="match status" value="1"/>
</dbReference>
<proteinExistence type="predicted"/>
<dbReference type="Pfam" id="PF14977">
    <property type="entry name" value="FAM194"/>
    <property type="match status" value="1"/>
</dbReference>
<dbReference type="OrthoDB" id="6351677at2759"/>
<feature type="domain" description="FAM194 C-terminal" evidence="2">
    <location>
        <begin position="355"/>
        <end position="511"/>
    </location>
</feature>
<sequence length="914" mass="103159">MASTMLSNSSLYFFDQMKGRAIKRAKKMPDELPSDMKYMNINPRLANFINGINKNRKGLSNQAGKKQNTFTDDDKARGEEKHSLLPENSILISPKNSLENLGQKASHIHLDDDQFMSPFDDYKYVAPTLLQELGKLLFFFSQFDLIFPQGVVNVLNYTWKELIEGAVYTKKHCQAKKGPPDVSLPPEESENKPTGAATAPVEKADHVKNSKNKGNATLTDNGKDKGGHHVAQNKLPGHKSPQNVIPNLAVTISFSMASQARENRGWIFQRTDSSPDIMEWKGLYTWAVERLQLAQIQINKQSAALEEKGWTKPVILRYYDNKNKPPQGKPRKSIKTHEFALVNGKPIIPEIKQEQSSLQKLHYALIDGSSMVYYPSGQLAVCQSYSGMACGGFYSNIFSPDQIILGTFTPFGHGSIFLPNSETFALHYNEEGGMMANKEGEIAREWDWPVRGKLSEPIILPVNEYISIKIVGQFSVTLIYKWQHETVRLCLSPLLDVSPPHLEDLGMLLTNESFSSRTARELCKGNRKKGKEKDSKKSPKKTTILSELAKTFEIPENHISTLNDFKAATELHKLQRKIRNIVDDWMEHYRLALGIDLPHIKEMSEVPPRTLRKRKIQSAAVFPISSTFPKLQSIKQADTGYIDLDLHRRFLSAPADTHIRRWDTPRSSASLRPTSIQSSKRDQALADLSLSKSASALPTKISGLPAVTLGPLVSTDHDSEPLWLLASQTCPIILQNLMLGREGRICRCNNYQIPHVTDLEYDQLIDNMKHSDQITVVCVVSSLISEEHGSKDMMDQLYEKINRYRTMPCMQGRLDSFRLLKYDVDLINEGTTQKNSLLAQRHNAAAGMILMYIRGKLLFANYIFNGYGRSIKDLLKQITQTRNSHHLGYCLPNDFKFSHEGRVKCSSVNAALIR</sequence>
<feature type="region of interest" description="Disordered" evidence="1">
    <location>
        <begin position="56"/>
        <end position="85"/>
    </location>
</feature>
<dbReference type="AlphaFoldDB" id="A0A8C5Q1S9"/>
<evidence type="ECO:0000256" key="1">
    <source>
        <dbReference type="SAM" id="MobiDB-lite"/>
    </source>
</evidence>
<dbReference type="PANTHER" id="PTHR23093:SF16">
    <property type="entry name" value="FAM194 C-TERMINAL DOMAIN-CONTAINING PROTEIN"/>
    <property type="match status" value="1"/>
</dbReference>
<dbReference type="Ensembl" id="ENSLLET00000031860.1">
    <property type="protein sequence ID" value="ENSLLEP00000030681.1"/>
    <property type="gene ID" value="ENSLLEG00000019414.1"/>
</dbReference>
<reference evidence="3" key="2">
    <citation type="submission" date="2025-09" db="UniProtKB">
        <authorList>
            <consortium name="Ensembl"/>
        </authorList>
    </citation>
    <scope>IDENTIFICATION</scope>
</reference>
<protein>
    <recommendedName>
        <fullName evidence="2">FAM194 C-terminal domain-containing protein</fullName>
    </recommendedName>
</protein>
<dbReference type="Proteomes" id="UP000694569">
    <property type="component" value="Unplaced"/>
</dbReference>
<dbReference type="GeneTree" id="ENSGT00940000153655"/>
<feature type="region of interest" description="Disordered" evidence="1">
    <location>
        <begin position="174"/>
        <end position="242"/>
    </location>
</feature>
<evidence type="ECO:0000259" key="2">
    <source>
        <dbReference type="Pfam" id="PF14977"/>
    </source>
</evidence>
<evidence type="ECO:0000313" key="3">
    <source>
        <dbReference type="Ensembl" id="ENSLLEP00000030681.1"/>
    </source>
</evidence>
<evidence type="ECO:0000313" key="4">
    <source>
        <dbReference type="Proteomes" id="UP000694569"/>
    </source>
</evidence>
<organism evidence="3 4">
    <name type="scientific">Leptobrachium leishanense</name>
    <name type="common">Leishan spiny toad</name>
    <dbReference type="NCBI Taxonomy" id="445787"/>
    <lineage>
        <taxon>Eukaryota</taxon>
        <taxon>Metazoa</taxon>
        <taxon>Chordata</taxon>
        <taxon>Craniata</taxon>
        <taxon>Vertebrata</taxon>
        <taxon>Euteleostomi</taxon>
        <taxon>Amphibia</taxon>
        <taxon>Batrachia</taxon>
        <taxon>Anura</taxon>
        <taxon>Pelobatoidea</taxon>
        <taxon>Megophryidae</taxon>
        <taxon>Leptobrachium</taxon>
    </lineage>
</organism>
<keyword evidence="4" id="KW-1185">Reference proteome</keyword>
<accession>A0A8C5Q1S9</accession>
<feature type="compositionally biased region" description="Basic and acidic residues" evidence="1">
    <location>
        <begin position="72"/>
        <end position="84"/>
    </location>
</feature>
<reference evidence="3" key="1">
    <citation type="submission" date="2025-08" db="UniProtKB">
        <authorList>
            <consortium name="Ensembl"/>
        </authorList>
    </citation>
    <scope>IDENTIFICATION</scope>
</reference>